<evidence type="ECO:0008006" key="5">
    <source>
        <dbReference type="Google" id="ProtNLM"/>
    </source>
</evidence>
<dbReference type="EnsemblPlants" id="AUR62033736-RA">
    <property type="protein sequence ID" value="AUR62033736-RA:cds"/>
    <property type="gene ID" value="AUR62033736"/>
</dbReference>
<accession>A0A803MR35</accession>
<protein>
    <recommendedName>
        <fullName evidence="5">SPARK domain-containing protein</fullName>
    </recommendedName>
</protein>
<dbReference type="OMA" id="ECKEIDP"/>
<evidence type="ECO:0000313" key="4">
    <source>
        <dbReference type="Proteomes" id="UP000596660"/>
    </source>
</evidence>
<feature type="signal peptide" evidence="2">
    <location>
        <begin position="1"/>
        <end position="25"/>
    </location>
</feature>
<dbReference type="Proteomes" id="UP000596660">
    <property type="component" value="Unplaced"/>
</dbReference>
<keyword evidence="1" id="KW-1133">Transmembrane helix</keyword>
<evidence type="ECO:0000256" key="1">
    <source>
        <dbReference type="SAM" id="Phobius"/>
    </source>
</evidence>
<reference evidence="3" key="2">
    <citation type="submission" date="2021-03" db="UniProtKB">
        <authorList>
            <consortium name="EnsemblPlants"/>
        </authorList>
    </citation>
    <scope>IDENTIFICATION</scope>
</reference>
<keyword evidence="2" id="KW-0732">Signal</keyword>
<sequence length="337" mass="36749">MSHHHLPPFPIFLTLIFSLLPQLPALPVLPNPDPASIQQQQKTFLPNPSPSETIPSFPEQSAVAGCPLSLNDEIFPAVKASCNSGHLRRGKCCPVLAAWLYSAYTNTTLGKGAGNGEATSTYDLPMLPDDSETCVDGLEKVMKDKGVNLVKINETCDVVYCYCGIRLHQLSCPQAFHVSEDGILAGDKRVMKLEKDCLSSHKSKDNDHSTLATCSKCLHSLYSLKKGNNASGNGTKLDIRTNKMRSRDCELMGLTWLLHKDRDTYMSAVTSVMRALMLNVEGADPQSCSISSNGLPLAVDSAEIDGQSSSVSLQFPLHLCLFMFFLLIMSSSVISYF</sequence>
<feature type="chain" id="PRO_5030666066" description="SPARK domain-containing protein" evidence="2">
    <location>
        <begin position="26"/>
        <end position="337"/>
    </location>
</feature>
<evidence type="ECO:0000256" key="2">
    <source>
        <dbReference type="SAM" id="SignalP"/>
    </source>
</evidence>
<dbReference type="KEGG" id="cqi:110694078"/>
<dbReference type="OrthoDB" id="764087at2759"/>
<dbReference type="InterPro" id="IPR040376">
    <property type="entry name" value="At4g28100-like"/>
</dbReference>
<name>A0A803MR35_CHEQI</name>
<reference evidence="3" key="1">
    <citation type="journal article" date="2017" name="Nature">
        <title>The genome of Chenopodium quinoa.</title>
        <authorList>
            <person name="Jarvis D.E."/>
            <person name="Ho Y.S."/>
            <person name="Lightfoot D.J."/>
            <person name="Schmoeckel S.M."/>
            <person name="Li B."/>
            <person name="Borm T.J.A."/>
            <person name="Ohyanagi H."/>
            <person name="Mineta K."/>
            <person name="Michell C.T."/>
            <person name="Saber N."/>
            <person name="Kharbatia N.M."/>
            <person name="Rupper R.R."/>
            <person name="Sharp A.R."/>
            <person name="Dally N."/>
            <person name="Boughton B.A."/>
            <person name="Woo Y.H."/>
            <person name="Gao G."/>
            <person name="Schijlen E.G.W.M."/>
            <person name="Guo X."/>
            <person name="Momin A.A."/>
            <person name="Negrao S."/>
            <person name="Al-Babili S."/>
            <person name="Gehring C."/>
            <person name="Roessner U."/>
            <person name="Jung C."/>
            <person name="Murphy K."/>
            <person name="Arold S.T."/>
            <person name="Gojobori T."/>
            <person name="van der Linden C.G."/>
            <person name="van Loo E.N."/>
            <person name="Jellen E.N."/>
            <person name="Maughan P.J."/>
            <person name="Tester M."/>
        </authorList>
    </citation>
    <scope>NUCLEOTIDE SEQUENCE [LARGE SCALE GENOMIC DNA]</scope>
    <source>
        <strain evidence="3">cv. PI 614886</strain>
    </source>
</reference>
<dbReference type="RefSeq" id="XP_021726931.1">
    <property type="nucleotide sequence ID" value="XM_021871239.1"/>
</dbReference>
<keyword evidence="1" id="KW-0472">Membrane</keyword>
<dbReference type="PANTHER" id="PTHR34056:SF1">
    <property type="entry name" value="GPI-ANCHORED PROTEIN"/>
    <property type="match status" value="1"/>
</dbReference>
<dbReference type="AlphaFoldDB" id="A0A803MR35"/>
<evidence type="ECO:0000313" key="3">
    <source>
        <dbReference type="EnsemblPlants" id="AUR62033736-RA:cds"/>
    </source>
</evidence>
<dbReference type="PANTHER" id="PTHR34056">
    <property type="entry name" value="GPI-ANCHORED PROTEIN"/>
    <property type="match status" value="1"/>
</dbReference>
<feature type="transmembrane region" description="Helical" evidence="1">
    <location>
        <begin position="315"/>
        <end position="336"/>
    </location>
</feature>
<keyword evidence="4" id="KW-1185">Reference proteome</keyword>
<keyword evidence="1" id="KW-0812">Transmembrane</keyword>
<dbReference type="GeneID" id="110694078"/>
<gene>
    <name evidence="3" type="primary">LOC110694078</name>
</gene>
<organism evidence="3 4">
    <name type="scientific">Chenopodium quinoa</name>
    <name type="common">Quinoa</name>
    <dbReference type="NCBI Taxonomy" id="63459"/>
    <lineage>
        <taxon>Eukaryota</taxon>
        <taxon>Viridiplantae</taxon>
        <taxon>Streptophyta</taxon>
        <taxon>Embryophyta</taxon>
        <taxon>Tracheophyta</taxon>
        <taxon>Spermatophyta</taxon>
        <taxon>Magnoliopsida</taxon>
        <taxon>eudicotyledons</taxon>
        <taxon>Gunneridae</taxon>
        <taxon>Pentapetalae</taxon>
        <taxon>Caryophyllales</taxon>
        <taxon>Chenopodiaceae</taxon>
        <taxon>Chenopodioideae</taxon>
        <taxon>Atripliceae</taxon>
        <taxon>Chenopodium</taxon>
    </lineage>
</organism>
<dbReference type="Gramene" id="AUR62033736-RA">
    <property type="protein sequence ID" value="AUR62033736-RA:cds"/>
    <property type="gene ID" value="AUR62033736"/>
</dbReference>
<proteinExistence type="predicted"/>